<dbReference type="InterPro" id="IPR000182">
    <property type="entry name" value="GNAT_dom"/>
</dbReference>
<dbReference type="PROSITE" id="PS51186">
    <property type="entry name" value="GNAT"/>
    <property type="match status" value="1"/>
</dbReference>
<gene>
    <name evidence="2" type="ORF">DFR46_2311</name>
</gene>
<accession>A0A3D9FI79</accession>
<evidence type="ECO:0000313" key="3">
    <source>
        <dbReference type="Proteomes" id="UP000256310"/>
    </source>
</evidence>
<dbReference type="Pfam" id="PF13420">
    <property type="entry name" value="Acetyltransf_4"/>
    <property type="match status" value="1"/>
</dbReference>
<proteinExistence type="predicted"/>
<evidence type="ECO:0000259" key="1">
    <source>
        <dbReference type="PROSITE" id="PS51186"/>
    </source>
</evidence>
<sequence length="163" mass="18069">MTVAVRLGRADDAERCRAIYAPFVENTWISFEEEVPSLREMARRIEGYGSSHGWVVAELDGEVAGYAYGSPHRLRHAYRFACDVAIYVPDANIGQGIGRALYEGLFPILAGNEVHAAFAGIALPNDASEALHKAVGFTPVGIYREVGWKFGGWRDVAWWQRLV</sequence>
<dbReference type="Gene3D" id="3.40.630.30">
    <property type="match status" value="1"/>
</dbReference>
<dbReference type="OrthoDB" id="5459937at2"/>
<dbReference type="Proteomes" id="UP000256310">
    <property type="component" value="Unassembled WGS sequence"/>
</dbReference>
<name>A0A3D9FI79_9SPHN</name>
<dbReference type="GO" id="GO:0016747">
    <property type="term" value="F:acyltransferase activity, transferring groups other than amino-acyl groups"/>
    <property type="evidence" value="ECO:0007669"/>
    <property type="project" value="InterPro"/>
</dbReference>
<dbReference type="AlphaFoldDB" id="A0A3D9FI79"/>
<feature type="domain" description="N-acetyltransferase" evidence="1">
    <location>
        <begin position="3"/>
        <end position="163"/>
    </location>
</feature>
<comment type="caution">
    <text evidence="2">The sequence shown here is derived from an EMBL/GenBank/DDBJ whole genome shotgun (WGS) entry which is preliminary data.</text>
</comment>
<dbReference type="EMBL" id="QRDP01000004">
    <property type="protein sequence ID" value="RED17272.1"/>
    <property type="molecule type" value="Genomic_DNA"/>
</dbReference>
<evidence type="ECO:0000313" key="2">
    <source>
        <dbReference type="EMBL" id="RED17272.1"/>
    </source>
</evidence>
<reference evidence="2 3" key="1">
    <citation type="submission" date="2018-07" db="EMBL/GenBank/DDBJ databases">
        <title>Genomic Encyclopedia of Type Strains, Phase IV (KMG-IV): sequencing the most valuable type-strain genomes for metagenomic binning, comparative biology and taxonomic classification.</title>
        <authorList>
            <person name="Goeker M."/>
        </authorList>
    </citation>
    <scope>NUCLEOTIDE SEQUENCE [LARGE SCALE GENOMIC DNA]</scope>
    <source>
        <strain evidence="2 3">DSM 26725</strain>
    </source>
</reference>
<dbReference type="InterPro" id="IPR016181">
    <property type="entry name" value="Acyl_CoA_acyltransferase"/>
</dbReference>
<dbReference type="SUPFAM" id="SSF55729">
    <property type="entry name" value="Acyl-CoA N-acyltransferases (Nat)"/>
    <property type="match status" value="1"/>
</dbReference>
<keyword evidence="3" id="KW-1185">Reference proteome</keyword>
<organism evidence="2 3">
    <name type="scientific">Parasphingopyxis lamellibrachiae</name>
    <dbReference type="NCBI Taxonomy" id="680125"/>
    <lineage>
        <taxon>Bacteria</taxon>
        <taxon>Pseudomonadati</taxon>
        <taxon>Pseudomonadota</taxon>
        <taxon>Alphaproteobacteria</taxon>
        <taxon>Sphingomonadales</taxon>
        <taxon>Sphingomonadaceae</taxon>
        <taxon>Parasphingopyxis</taxon>
    </lineage>
</organism>
<keyword evidence="2" id="KW-0808">Transferase</keyword>
<dbReference type="RefSeq" id="WP_116236565.1">
    <property type="nucleotide sequence ID" value="NZ_QRDP01000004.1"/>
</dbReference>
<protein>
    <submittedName>
        <fullName evidence="2">Phosphinothricin acetyltransferase</fullName>
    </submittedName>
</protein>